<feature type="binding site" evidence="13">
    <location>
        <position position="260"/>
    </location>
    <ligand>
        <name>sn-glycerol 3-phosphate</name>
        <dbReference type="ChEBI" id="CHEBI:57597"/>
    </ligand>
</feature>
<feature type="binding site" evidence="13">
    <location>
        <position position="19"/>
    </location>
    <ligand>
        <name>NADPH</name>
        <dbReference type="ChEBI" id="CHEBI:57783"/>
    </ligand>
</feature>
<dbReference type="InterPro" id="IPR006109">
    <property type="entry name" value="G3P_DH_NAD-dep_C"/>
</dbReference>
<feature type="binding site" evidence="13">
    <location>
        <position position="140"/>
    </location>
    <ligand>
        <name>sn-glycerol 3-phosphate</name>
        <dbReference type="ChEBI" id="CHEBI:57597"/>
    </ligand>
</feature>
<evidence type="ECO:0000259" key="18">
    <source>
        <dbReference type="Pfam" id="PF01210"/>
    </source>
</evidence>
<keyword evidence="3 13" id="KW-0521">NADP</keyword>
<dbReference type="EMBL" id="JASXSV010000004">
    <property type="protein sequence ID" value="MDP0588403.1"/>
    <property type="molecule type" value="Genomic_DNA"/>
</dbReference>
<evidence type="ECO:0000256" key="17">
    <source>
        <dbReference type="RuleBase" id="RU000437"/>
    </source>
</evidence>
<evidence type="ECO:0000256" key="2">
    <source>
        <dbReference type="ARBA" id="ARBA00022516"/>
    </source>
</evidence>
<comment type="function">
    <text evidence="13">Catalyzes the reduction of the glycolytic intermediate dihydroxyacetone phosphate (DHAP) to sn-glycerol 3-phosphate (G3P), the key precursor for phospholipid synthesis.</text>
</comment>
<dbReference type="NCBIfam" id="NF000942">
    <property type="entry name" value="PRK00094.1-4"/>
    <property type="match status" value="1"/>
</dbReference>
<accession>A0AA90SX83</accession>
<evidence type="ECO:0000256" key="9">
    <source>
        <dbReference type="ARBA" id="ARBA00052716"/>
    </source>
</evidence>
<dbReference type="Proteomes" id="UP001178148">
    <property type="component" value="Unassembled WGS sequence"/>
</dbReference>
<dbReference type="SUPFAM" id="SSF51735">
    <property type="entry name" value="NAD(P)-binding Rossmann-fold domains"/>
    <property type="match status" value="1"/>
</dbReference>
<evidence type="ECO:0000256" key="15">
    <source>
        <dbReference type="PIRSR" id="PIRSR000114-2"/>
    </source>
</evidence>
<evidence type="ECO:0000313" key="20">
    <source>
        <dbReference type="EMBL" id="MDP0588403.1"/>
    </source>
</evidence>
<feature type="binding site" evidence="13">
    <location>
        <position position="283"/>
    </location>
    <ligand>
        <name>NADPH</name>
        <dbReference type="ChEBI" id="CHEBI:57783"/>
    </ligand>
</feature>
<dbReference type="GO" id="GO:0005975">
    <property type="term" value="P:carbohydrate metabolic process"/>
    <property type="evidence" value="ECO:0007669"/>
    <property type="project" value="InterPro"/>
</dbReference>
<evidence type="ECO:0000256" key="4">
    <source>
        <dbReference type="ARBA" id="ARBA00023002"/>
    </source>
</evidence>
<dbReference type="GO" id="GO:0046167">
    <property type="term" value="P:glycerol-3-phosphate biosynthetic process"/>
    <property type="evidence" value="ECO:0007669"/>
    <property type="project" value="UniProtKB-UniRule"/>
</dbReference>
<feature type="binding site" evidence="13">
    <location>
        <position position="259"/>
    </location>
    <ligand>
        <name>sn-glycerol 3-phosphate</name>
        <dbReference type="ChEBI" id="CHEBI:57597"/>
    </ligand>
</feature>
<keyword evidence="8 13" id="KW-1208">Phospholipid metabolism</keyword>
<dbReference type="GO" id="GO:0005829">
    <property type="term" value="C:cytosol"/>
    <property type="evidence" value="ECO:0007669"/>
    <property type="project" value="TreeGrafter"/>
</dbReference>
<feature type="binding site" evidence="15">
    <location>
        <begin position="259"/>
        <end position="260"/>
    </location>
    <ligand>
        <name>substrate</name>
    </ligand>
</feature>
<feature type="binding site" evidence="13">
    <location>
        <position position="248"/>
    </location>
    <ligand>
        <name>sn-glycerol 3-phosphate</name>
        <dbReference type="ChEBI" id="CHEBI:57597"/>
    </ligand>
</feature>
<feature type="binding site" evidence="16">
    <location>
        <position position="90"/>
    </location>
    <ligand>
        <name>NAD(+)</name>
        <dbReference type="ChEBI" id="CHEBI:57540"/>
    </ligand>
</feature>
<evidence type="ECO:0000256" key="10">
    <source>
        <dbReference type="ARBA" id="ARBA00066687"/>
    </source>
</evidence>
<comment type="catalytic activity">
    <reaction evidence="9">
        <text>sn-glycerol 3-phosphate + NADP(+) = dihydroxyacetone phosphate + NADPH + H(+)</text>
        <dbReference type="Rhea" id="RHEA:11096"/>
        <dbReference type="ChEBI" id="CHEBI:15378"/>
        <dbReference type="ChEBI" id="CHEBI:57597"/>
        <dbReference type="ChEBI" id="CHEBI:57642"/>
        <dbReference type="ChEBI" id="CHEBI:57783"/>
        <dbReference type="ChEBI" id="CHEBI:58349"/>
        <dbReference type="EC" id="1.1.1.94"/>
    </reaction>
    <physiologicalReaction direction="right-to-left" evidence="9">
        <dbReference type="Rhea" id="RHEA:11098"/>
    </physiologicalReaction>
</comment>
<comment type="caution">
    <text evidence="13">Lacks conserved residue(s) required for the propagation of feature annotation.</text>
</comment>
<sequence length="344" mass="37330">MPQNKSGNYTIAVLGGGSFGTALSDISATNGHDVRLWVRSSEQAETINRDHINHRYLPELVIDSSVTATTSLNDAAGDADIAFIAIPSRFFREVVKQAAPMLEGKIVVSTTKGIEPESFDLMSQILVEELNQVRVGVLSGPNLAKEIVAKEVTATVIASKDNELCQIIQKVLHCHYFRVYANSDVYGVELAGALKNIYAIVSGVGAALGMGENTKSMLITRSLAEMSRIAVKMGANPLTFLGLAGVGDLIATCTSNLSRNFRVGYALGKGKSLEEATLEVGQVAEGVNTLKQVRQKAEELRVYMPLVDSLYKVIFENYDVDILVKGMMQSEHKKDVEFVLPDKM</sequence>
<feature type="binding site" evidence="16">
    <location>
        <position position="259"/>
    </location>
    <ligand>
        <name>NAD(+)</name>
        <dbReference type="ChEBI" id="CHEBI:57540"/>
    </ligand>
</feature>
<dbReference type="Gene3D" id="1.10.1040.10">
    <property type="entry name" value="N-(1-d-carboxylethyl)-l-norvaline Dehydrogenase, domain 2"/>
    <property type="match status" value="1"/>
</dbReference>
<feature type="binding site" evidence="13">
    <location>
        <position position="259"/>
    </location>
    <ligand>
        <name>NADPH</name>
        <dbReference type="ChEBI" id="CHEBI:57783"/>
    </ligand>
</feature>
<dbReference type="GO" id="GO:0051287">
    <property type="term" value="F:NAD binding"/>
    <property type="evidence" value="ECO:0007669"/>
    <property type="project" value="InterPro"/>
</dbReference>
<evidence type="ECO:0000256" key="16">
    <source>
        <dbReference type="PIRSR" id="PIRSR000114-3"/>
    </source>
</evidence>
<feature type="binding site" evidence="13">
    <location>
        <position position="258"/>
    </location>
    <ligand>
        <name>sn-glycerol 3-phosphate</name>
        <dbReference type="ChEBI" id="CHEBI:57597"/>
    </ligand>
</feature>
<keyword evidence="6 13" id="KW-0443">Lipid metabolism</keyword>
<dbReference type="GO" id="GO:0046474">
    <property type="term" value="P:glycerophospholipid biosynthetic process"/>
    <property type="evidence" value="ECO:0007669"/>
    <property type="project" value="TreeGrafter"/>
</dbReference>
<feature type="domain" description="Glycerol-3-phosphate dehydrogenase NAD-dependent C-terminal" evidence="19">
    <location>
        <begin position="184"/>
        <end position="324"/>
    </location>
</feature>
<dbReference type="GO" id="GO:0047952">
    <property type="term" value="F:glycerol-3-phosphate dehydrogenase [NAD(P)+] activity"/>
    <property type="evidence" value="ECO:0007669"/>
    <property type="project" value="UniProtKB-UniRule"/>
</dbReference>
<feature type="binding site" evidence="13">
    <location>
        <position position="56"/>
    </location>
    <ligand>
        <name>NADPH</name>
        <dbReference type="ChEBI" id="CHEBI:57783"/>
    </ligand>
</feature>
<keyword evidence="7 13" id="KW-0594">Phospholipid biosynthesis</keyword>
<feature type="domain" description="Glycerol-3-phosphate dehydrogenase NAD-dependent N-terminal" evidence="18">
    <location>
        <begin position="11"/>
        <end position="164"/>
    </location>
</feature>
<evidence type="ECO:0000256" key="1">
    <source>
        <dbReference type="ARBA" id="ARBA00011009"/>
    </source>
</evidence>
<reference evidence="20 21" key="1">
    <citation type="journal article" date="2023" name="bioRxiv">
        <title>An intranuclear bacterial parasite of deep-sea mussels expresses apoptosis inhibitors acquired from its host.</title>
        <authorList>
            <person name="Gonzalez Porras M.A."/>
            <person name="Assie A."/>
            <person name="Tietjen M."/>
            <person name="Violette M."/>
            <person name="Kleiner M."/>
            <person name="Gruber-Vodicka H."/>
            <person name="Dubilier N."/>
            <person name="Leisch N."/>
        </authorList>
    </citation>
    <scope>NUCLEOTIDE SEQUENCE [LARGE SCALE GENOMIC DNA]</scope>
    <source>
        <strain evidence="20">IAP13</strain>
    </source>
</reference>
<gene>
    <name evidence="13" type="primary">gpsA</name>
    <name evidence="20" type="ORF">QS748_04125</name>
</gene>
<name>A0AA90SX83_9GAMM</name>
<evidence type="ECO:0000313" key="21">
    <source>
        <dbReference type="Proteomes" id="UP001178148"/>
    </source>
</evidence>
<evidence type="ECO:0000256" key="7">
    <source>
        <dbReference type="ARBA" id="ARBA00023209"/>
    </source>
</evidence>
<dbReference type="PANTHER" id="PTHR11728">
    <property type="entry name" value="GLYCEROL-3-PHOSPHATE DEHYDROGENASE"/>
    <property type="match status" value="1"/>
</dbReference>
<evidence type="ECO:0000256" key="12">
    <source>
        <dbReference type="ARBA" id="ARBA00080511"/>
    </source>
</evidence>
<keyword evidence="5 13" id="KW-0520">NAD</keyword>
<feature type="binding site" evidence="13">
    <location>
        <position position="285"/>
    </location>
    <ligand>
        <name>NADPH</name>
        <dbReference type="ChEBI" id="CHEBI:57783"/>
    </ligand>
</feature>
<feature type="binding site" evidence="13">
    <location>
        <position position="112"/>
    </location>
    <ligand>
        <name>NADPH</name>
        <dbReference type="ChEBI" id="CHEBI:57783"/>
    </ligand>
</feature>
<keyword evidence="13" id="KW-0963">Cytoplasm</keyword>
<dbReference type="NCBIfam" id="NF000940">
    <property type="entry name" value="PRK00094.1-2"/>
    <property type="match status" value="1"/>
</dbReference>
<comment type="subcellular location">
    <subcellularLocation>
        <location evidence="13">Cytoplasm</location>
    </subcellularLocation>
</comment>
<dbReference type="FunFam" id="1.10.1040.10:FF:000001">
    <property type="entry name" value="Glycerol-3-phosphate dehydrogenase [NAD(P)+]"/>
    <property type="match status" value="1"/>
</dbReference>
<dbReference type="PRINTS" id="PR00077">
    <property type="entry name" value="GPDHDRGNASE"/>
</dbReference>
<feature type="binding site" evidence="15">
    <location>
        <position position="112"/>
    </location>
    <ligand>
        <name>substrate</name>
    </ligand>
</feature>
<proteinExistence type="inferred from homology"/>
<dbReference type="NCBIfam" id="NF000946">
    <property type="entry name" value="PRK00094.2-4"/>
    <property type="match status" value="1"/>
</dbReference>
<dbReference type="PIRSF" id="PIRSF000114">
    <property type="entry name" value="Glycerol-3-P_dh"/>
    <property type="match status" value="1"/>
</dbReference>
<feature type="binding site" evidence="16">
    <location>
        <position position="144"/>
    </location>
    <ligand>
        <name>NAD(+)</name>
        <dbReference type="ChEBI" id="CHEBI:57540"/>
    </ligand>
</feature>
<protein>
    <recommendedName>
        <fullName evidence="11 13">Glycerol-3-phosphate dehydrogenase [NAD(P)+]</fullName>
        <ecNumber evidence="10 13">1.1.1.94</ecNumber>
    </recommendedName>
    <alternativeName>
        <fullName evidence="13">NAD(P)(+)-dependent glycerol-3-phosphate dehydrogenase</fullName>
    </alternativeName>
    <alternativeName>
        <fullName evidence="12 13">NAD(P)H-dependent dihydroxyacetone-phosphate reductase</fullName>
    </alternativeName>
</protein>
<dbReference type="InterPro" id="IPR036291">
    <property type="entry name" value="NAD(P)-bd_dom_sf"/>
</dbReference>
<dbReference type="PANTHER" id="PTHR11728:SF1">
    <property type="entry name" value="GLYCEROL-3-PHOSPHATE DEHYDROGENASE [NAD(+)] 2, CHLOROPLASTIC"/>
    <property type="match status" value="1"/>
</dbReference>
<dbReference type="InterPro" id="IPR008927">
    <property type="entry name" value="6-PGluconate_DH-like_C_sf"/>
</dbReference>
<feature type="binding site" evidence="13">
    <location>
        <position position="18"/>
    </location>
    <ligand>
        <name>NADPH</name>
        <dbReference type="ChEBI" id="CHEBI:57783"/>
    </ligand>
</feature>
<evidence type="ECO:0000256" key="5">
    <source>
        <dbReference type="ARBA" id="ARBA00023027"/>
    </source>
</evidence>
<evidence type="ECO:0000256" key="11">
    <source>
        <dbReference type="ARBA" id="ARBA00069372"/>
    </source>
</evidence>
<feature type="active site" description="Proton acceptor" evidence="13 14">
    <location>
        <position position="195"/>
    </location>
</feature>
<comment type="catalytic activity">
    <reaction evidence="13">
        <text>sn-glycerol 3-phosphate + NAD(+) = dihydroxyacetone phosphate + NADH + H(+)</text>
        <dbReference type="Rhea" id="RHEA:11092"/>
        <dbReference type="ChEBI" id="CHEBI:15378"/>
        <dbReference type="ChEBI" id="CHEBI:57540"/>
        <dbReference type="ChEBI" id="CHEBI:57597"/>
        <dbReference type="ChEBI" id="CHEBI:57642"/>
        <dbReference type="ChEBI" id="CHEBI:57945"/>
        <dbReference type="EC" id="1.1.1.94"/>
    </reaction>
</comment>
<dbReference type="HAMAP" id="MF_00394">
    <property type="entry name" value="NAD_Glyc3P_dehydrog"/>
    <property type="match status" value="1"/>
</dbReference>
<dbReference type="FunFam" id="3.40.50.720:FF:000019">
    <property type="entry name" value="Glycerol-3-phosphate dehydrogenase [NAD(P)+]"/>
    <property type="match status" value="1"/>
</dbReference>
<keyword evidence="2 13" id="KW-0444">Lipid biosynthesis</keyword>
<dbReference type="SUPFAM" id="SSF48179">
    <property type="entry name" value="6-phosphogluconate dehydrogenase C-terminal domain-like"/>
    <property type="match status" value="1"/>
</dbReference>
<evidence type="ECO:0000256" key="13">
    <source>
        <dbReference type="HAMAP-Rule" id="MF_00394"/>
    </source>
</evidence>
<dbReference type="Pfam" id="PF01210">
    <property type="entry name" value="NAD_Gly3P_dh_N"/>
    <property type="match status" value="1"/>
</dbReference>
<evidence type="ECO:0000256" key="14">
    <source>
        <dbReference type="PIRSR" id="PIRSR000114-1"/>
    </source>
</evidence>
<dbReference type="AlphaFoldDB" id="A0AA90SX83"/>
<dbReference type="InterPro" id="IPR011128">
    <property type="entry name" value="G3P_DH_NAD-dep_N"/>
</dbReference>
<keyword evidence="13" id="KW-0547">Nucleotide-binding</keyword>
<organism evidence="20 21">
    <name type="scientific">Candidatus Endonucleibacter bathymodioli</name>
    <dbReference type="NCBI Taxonomy" id="539814"/>
    <lineage>
        <taxon>Bacteria</taxon>
        <taxon>Pseudomonadati</taxon>
        <taxon>Pseudomonadota</taxon>
        <taxon>Gammaproteobacteria</taxon>
        <taxon>Oceanospirillales</taxon>
        <taxon>Endozoicomonadaceae</taxon>
        <taxon>Candidatus Endonucleibacter</taxon>
    </lineage>
</organism>
<comment type="caution">
    <text evidence="20">The sequence shown here is derived from an EMBL/GenBank/DDBJ whole genome shotgun (WGS) entry which is preliminary data.</text>
</comment>
<evidence type="ECO:0000256" key="3">
    <source>
        <dbReference type="ARBA" id="ARBA00022857"/>
    </source>
</evidence>
<dbReference type="Pfam" id="PF07479">
    <property type="entry name" value="NAD_Gly3P_dh_C"/>
    <property type="match status" value="1"/>
</dbReference>
<feature type="binding site" evidence="13">
    <location>
        <position position="112"/>
    </location>
    <ligand>
        <name>sn-glycerol 3-phosphate</name>
        <dbReference type="ChEBI" id="CHEBI:57597"/>
    </ligand>
</feature>
<feature type="binding site" evidence="13">
    <location>
        <position position="195"/>
    </location>
    <ligand>
        <name>sn-glycerol 3-phosphate</name>
        <dbReference type="ChEBI" id="CHEBI:57597"/>
    </ligand>
</feature>
<comment type="similarity">
    <text evidence="1 13 17">Belongs to the NAD-dependent glycerol-3-phosphate dehydrogenase family.</text>
</comment>
<evidence type="ECO:0000256" key="8">
    <source>
        <dbReference type="ARBA" id="ARBA00023264"/>
    </source>
</evidence>
<dbReference type="InterPro" id="IPR006168">
    <property type="entry name" value="G3P_DH_NAD-dep"/>
</dbReference>
<keyword evidence="21" id="KW-1185">Reference proteome</keyword>
<keyword evidence="4 13" id="KW-0560">Oxidoreductase</keyword>
<dbReference type="Gene3D" id="3.40.50.720">
    <property type="entry name" value="NAD(P)-binding Rossmann-like Domain"/>
    <property type="match status" value="1"/>
</dbReference>
<evidence type="ECO:0000259" key="19">
    <source>
        <dbReference type="Pfam" id="PF07479"/>
    </source>
</evidence>
<dbReference type="InterPro" id="IPR013328">
    <property type="entry name" value="6PGD_dom2"/>
</dbReference>
<comment type="pathway">
    <text evidence="13">Membrane lipid metabolism; glycerophospholipid metabolism.</text>
</comment>
<dbReference type="GO" id="GO:0046168">
    <property type="term" value="P:glycerol-3-phosphate catabolic process"/>
    <property type="evidence" value="ECO:0007669"/>
    <property type="project" value="InterPro"/>
</dbReference>
<evidence type="ECO:0000256" key="6">
    <source>
        <dbReference type="ARBA" id="ARBA00023098"/>
    </source>
</evidence>
<feature type="binding site" evidence="16">
    <location>
        <begin position="15"/>
        <end position="20"/>
    </location>
    <ligand>
        <name>NAD(+)</name>
        <dbReference type="ChEBI" id="CHEBI:57540"/>
    </ligand>
</feature>
<dbReference type="EC" id="1.1.1.94" evidence="10 13"/>
<feature type="binding site" evidence="13">
    <location>
        <position position="144"/>
    </location>
    <ligand>
        <name>NADPH</name>
        <dbReference type="ChEBI" id="CHEBI:57783"/>
    </ligand>
</feature>
<feature type="binding site" evidence="13">
    <location>
        <position position="39"/>
    </location>
    <ligand>
        <name>NADPH</name>
        <dbReference type="ChEBI" id="CHEBI:57783"/>
    </ligand>
</feature>